<proteinExistence type="predicted"/>
<dbReference type="Proteomes" id="UP001356095">
    <property type="component" value="Unassembled WGS sequence"/>
</dbReference>
<accession>A0ABU7K1J2</accession>
<evidence type="ECO:0000313" key="2">
    <source>
        <dbReference type="Proteomes" id="UP001356095"/>
    </source>
</evidence>
<reference evidence="1 2" key="1">
    <citation type="submission" date="2023-08" db="EMBL/GenBank/DDBJ databases">
        <authorList>
            <person name="Girao M."/>
            <person name="Carvalho M.F."/>
        </authorList>
    </citation>
    <scope>NUCLEOTIDE SEQUENCE [LARGE SCALE GENOMIC DNA]</scope>
    <source>
        <strain evidence="1 2">CT-R113</strain>
    </source>
</reference>
<gene>
    <name evidence="1" type="ORF">Q8791_02670</name>
</gene>
<name>A0ABU7K1J2_9ACTN</name>
<comment type="caution">
    <text evidence="1">The sequence shown here is derived from an EMBL/GenBank/DDBJ whole genome shotgun (WGS) entry which is preliminary data.</text>
</comment>
<dbReference type="RefSeq" id="WP_330089931.1">
    <property type="nucleotide sequence ID" value="NZ_JAUZMY010000002.1"/>
</dbReference>
<sequence>MGWLFGPKTYESFVQSYALADGSYAFQARCECGYFSDVYLHDQGFVEDLRENHAVTHQ</sequence>
<dbReference type="EMBL" id="JAUZMY010000002">
    <property type="protein sequence ID" value="MEE2036124.1"/>
    <property type="molecule type" value="Genomic_DNA"/>
</dbReference>
<organism evidence="1 2">
    <name type="scientific">Nocardiopsis codii</name>
    <dbReference type="NCBI Taxonomy" id="3065942"/>
    <lineage>
        <taxon>Bacteria</taxon>
        <taxon>Bacillati</taxon>
        <taxon>Actinomycetota</taxon>
        <taxon>Actinomycetes</taxon>
        <taxon>Streptosporangiales</taxon>
        <taxon>Nocardiopsidaceae</taxon>
        <taxon>Nocardiopsis</taxon>
    </lineage>
</organism>
<keyword evidence="2" id="KW-1185">Reference proteome</keyword>
<protein>
    <submittedName>
        <fullName evidence="1">Uncharacterized protein</fullName>
    </submittedName>
</protein>
<evidence type="ECO:0000313" key="1">
    <source>
        <dbReference type="EMBL" id="MEE2036124.1"/>
    </source>
</evidence>